<evidence type="ECO:0000256" key="2">
    <source>
        <dbReference type="ARBA" id="ARBA00022723"/>
    </source>
</evidence>
<dbReference type="EMBL" id="MU865582">
    <property type="protein sequence ID" value="KAK4221131.1"/>
    <property type="molecule type" value="Genomic_DNA"/>
</dbReference>
<evidence type="ECO:0000256" key="1">
    <source>
        <dbReference type="ARBA" id="ARBA00005495"/>
    </source>
</evidence>
<dbReference type="PANTHER" id="PTHR33337:SF3">
    <property type="entry name" value="CENP-V_GFA DOMAIN-CONTAINING PROTEIN"/>
    <property type="match status" value="1"/>
</dbReference>
<comment type="caution">
    <text evidence="7">The sequence shown here is derived from an EMBL/GenBank/DDBJ whole genome shotgun (WGS) entry which is preliminary data.</text>
</comment>
<evidence type="ECO:0000313" key="8">
    <source>
        <dbReference type="Proteomes" id="UP001301958"/>
    </source>
</evidence>
<reference evidence="7" key="2">
    <citation type="submission" date="2023-05" db="EMBL/GenBank/DDBJ databases">
        <authorList>
            <consortium name="Lawrence Berkeley National Laboratory"/>
            <person name="Steindorff A."/>
            <person name="Hensen N."/>
            <person name="Bonometti L."/>
            <person name="Westerberg I."/>
            <person name="Brannstrom I.O."/>
            <person name="Guillou S."/>
            <person name="Cros-Aarteil S."/>
            <person name="Calhoun S."/>
            <person name="Haridas S."/>
            <person name="Kuo A."/>
            <person name="Mondo S."/>
            <person name="Pangilinan J."/>
            <person name="Riley R."/>
            <person name="Labutti K."/>
            <person name="Andreopoulos B."/>
            <person name="Lipzen A."/>
            <person name="Chen C."/>
            <person name="Yanf M."/>
            <person name="Daum C."/>
            <person name="Ng V."/>
            <person name="Clum A."/>
            <person name="Ohm R."/>
            <person name="Martin F."/>
            <person name="Silar P."/>
            <person name="Natvig D."/>
            <person name="Lalanne C."/>
            <person name="Gautier V."/>
            <person name="Ament-Velasquez S.L."/>
            <person name="Kruys A."/>
            <person name="Hutchinson M.I."/>
            <person name="Powell A.J."/>
            <person name="Barry K."/>
            <person name="Miller A.N."/>
            <person name="Grigoriev I.V."/>
            <person name="Debuchy R."/>
            <person name="Gladieux P."/>
            <person name="Thoren M.H."/>
            <person name="Johannesson H."/>
        </authorList>
    </citation>
    <scope>NUCLEOTIDE SEQUENCE</scope>
    <source>
        <strain evidence="7">CBS 990.96</strain>
    </source>
</reference>
<keyword evidence="8" id="KW-1185">Reference proteome</keyword>
<name>A0AAN6YN89_9PEZI</name>
<dbReference type="Gene3D" id="3.90.1590.10">
    <property type="entry name" value="glutathione-dependent formaldehyde- activating enzyme (gfa)"/>
    <property type="match status" value="1"/>
</dbReference>
<dbReference type="SUPFAM" id="SSF51316">
    <property type="entry name" value="Mss4-like"/>
    <property type="match status" value="1"/>
</dbReference>
<comment type="similarity">
    <text evidence="1">Belongs to the Gfa family.</text>
</comment>
<dbReference type="InterPro" id="IPR006913">
    <property type="entry name" value="CENP-V/GFA"/>
</dbReference>
<dbReference type="PANTHER" id="PTHR33337">
    <property type="entry name" value="GFA DOMAIN-CONTAINING PROTEIN"/>
    <property type="match status" value="1"/>
</dbReference>
<organism evidence="7 8">
    <name type="scientific">Podospora fimiseda</name>
    <dbReference type="NCBI Taxonomy" id="252190"/>
    <lineage>
        <taxon>Eukaryota</taxon>
        <taxon>Fungi</taxon>
        <taxon>Dikarya</taxon>
        <taxon>Ascomycota</taxon>
        <taxon>Pezizomycotina</taxon>
        <taxon>Sordariomycetes</taxon>
        <taxon>Sordariomycetidae</taxon>
        <taxon>Sordariales</taxon>
        <taxon>Podosporaceae</taxon>
        <taxon>Podospora</taxon>
    </lineage>
</organism>
<sequence>MRVICQCSNITFPTPTPEPLAVYHCHCTECQKQSASAFGMSAIFPADGLFPLEHDLKQKLGIWTRPSKEGRTMDCYFCLQCGVRIMHRIREPDGKERETVSIKGGVVEGLNWKGAKHIYTGSAVVPIPEDVESYPESPATMEGREENNKPDKA</sequence>
<keyword evidence="3" id="KW-0862">Zinc</keyword>
<keyword evidence="4" id="KW-0456">Lyase</keyword>
<gene>
    <name evidence="7" type="ORF">QBC38DRAFT_377703</name>
</gene>
<evidence type="ECO:0000313" key="7">
    <source>
        <dbReference type="EMBL" id="KAK4221131.1"/>
    </source>
</evidence>
<dbReference type="Proteomes" id="UP001301958">
    <property type="component" value="Unassembled WGS sequence"/>
</dbReference>
<dbReference type="GO" id="GO:0016846">
    <property type="term" value="F:carbon-sulfur lyase activity"/>
    <property type="evidence" value="ECO:0007669"/>
    <property type="project" value="InterPro"/>
</dbReference>
<dbReference type="AlphaFoldDB" id="A0AAN6YN89"/>
<reference evidence="7" key="1">
    <citation type="journal article" date="2023" name="Mol. Phylogenet. Evol.">
        <title>Genome-scale phylogeny and comparative genomics of the fungal order Sordariales.</title>
        <authorList>
            <person name="Hensen N."/>
            <person name="Bonometti L."/>
            <person name="Westerberg I."/>
            <person name="Brannstrom I.O."/>
            <person name="Guillou S."/>
            <person name="Cros-Aarteil S."/>
            <person name="Calhoun S."/>
            <person name="Haridas S."/>
            <person name="Kuo A."/>
            <person name="Mondo S."/>
            <person name="Pangilinan J."/>
            <person name="Riley R."/>
            <person name="LaButti K."/>
            <person name="Andreopoulos B."/>
            <person name="Lipzen A."/>
            <person name="Chen C."/>
            <person name="Yan M."/>
            <person name="Daum C."/>
            <person name="Ng V."/>
            <person name="Clum A."/>
            <person name="Steindorff A."/>
            <person name="Ohm R.A."/>
            <person name="Martin F."/>
            <person name="Silar P."/>
            <person name="Natvig D.O."/>
            <person name="Lalanne C."/>
            <person name="Gautier V."/>
            <person name="Ament-Velasquez S.L."/>
            <person name="Kruys A."/>
            <person name="Hutchinson M.I."/>
            <person name="Powell A.J."/>
            <person name="Barry K."/>
            <person name="Miller A.N."/>
            <person name="Grigoriev I.V."/>
            <person name="Debuchy R."/>
            <person name="Gladieux P."/>
            <person name="Hiltunen Thoren M."/>
            <person name="Johannesson H."/>
        </authorList>
    </citation>
    <scope>NUCLEOTIDE SEQUENCE</scope>
    <source>
        <strain evidence="7">CBS 990.96</strain>
    </source>
</reference>
<feature type="region of interest" description="Disordered" evidence="5">
    <location>
        <begin position="129"/>
        <end position="153"/>
    </location>
</feature>
<evidence type="ECO:0000259" key="6">
    <source>
        <dbReference type="PROSITE" id="PS51891"/>
    </source>
</evidence>
<dbReference type="InterPro" id="IPR011057">
    <property type="entry name" value="Mss4-like_sf"/>
</dbReference>
<evidence type="ECO:0000256" key="3">
    <source>
        <dbReference type="ARBA" id="ARBA00022833"/>
    </source>
</evidence>
<dbReference type="PROSITE" id="PS51891">
    <property type="entry name" value="CENP_V_GFA"/>
    <property type="match status" value="1"/>
</dbReference>
<evidence type="ECO:0000256" key="5">
    <source>
        <dbReference type="SAM" id="MobiDB-lite"/>
    </source>
</evidence>
<feature type="compositionally biased region" description="Basic and acidic residues" evidence="5">
    <location>
        <begin position="142"/>
        <end position="153"/>
    </location>
</feature>
<proteinExistence type="inferred from homology"/>
<feature type="domain" description="CENP-V/GFA" evidence="6">
    <location>
        <begin position="1"/>
        <end position="135"/>
    </location>
</feature>
<accession>A0AAN6YN89</accession>
<dbReference type="GO" id="GO:0046872">
    <property type="term" value="F:metal ion binding"/>
    <property type="evidence" value="ECO:0007669"/>
    <property type="project" value="UniProtKB-KW"/>
</dbReference>
<evidence type="ECO:0000256" key="4">
    <source>
        <dbReference type="ARBA" id="ARBA00023239"/>
    </source>
</evidence>
<protein>
    <submittedName>
        <fullName evidence="7">Mss4-like protein</fullName>
    </submittedName>
</protein>
<keyword evidence="2" id="KW-0479">Metal-binding</keyword>
<dbReference type="Pfam" id="PF04828">
    <property type="entry name" value="GFA"/>
    <property type="match status" value="1"/>
</dbReference>